<keyword evidence="3" id="KW-1185">Reference proteome</keyword>
<feature type="compositionally biased region" description="Pro residues" evidence="1">
    <location>
        <begin position="146"/>
        <end position="177"/>
    </location>
</feature>
<dbReference type="Proteomes" id="UP000823388">
    <property type="component" value="Chromosome 9N"/>
</dbReference>
<gene>
    <name evidence="2" type="ORF">PVAP13_9NG424314</name>
</gene>
<dbReference type="AlphaFoldDB" id="A0A8T0MPW6"/>
<feature type="compositionally biased region" description="Low complexity" evidence="1">
    <location>
        <begin position="96"/>
        <end position="105"/>
    </location>
</feature>
<evidence type="ECO:0000256" key="1">
    <source>
        <dbReference type="SAM" id="MobiDB-lite"/>
    </source>
</evidence>
<dbReference type="EMBL" id="CM029054">
    <property type="protein sequence ID" value="KAG2538728.1"/>
    <property type="molecule type" value="Genomic_DNA"/>
</dbReference>
<feature type="region of interest" description="Disordered" evidence="1">
    <location>
        <begin position="62"/>
        <end position="243"/>
    </location>
</feature>
<reference evidence="2" key="1">
    <citation type="submission" date="2020-05" db="EMBL/GenBank/DDBJ databases">
        <title>WGS assembly of Panicum virgatum.</title>
        <authorList>
            <person name="Lovell J.T."/>
            <person name="Jenkins J."/>
            <person name="Shu S."/>
            <person name="Juenger T.E."/>
            <person name="Schmutz J."/>
        </authorList>
    </citation>
    <scope>NUCLEOTIDE SEQUENCE</scope>
    <source>
        <strain evidence="2">AP13</strain>
    </source>
</reference>
<feature type="compositionally biased region" description="Low complexity" evidence="1">
    <location>
        <begin position="132"/>
        <end position="145"/>
    </location>
</feature>
<sequence length="243" mass="26828">MALHGSGRRRYGHRAQRLAAMALRIAGRRRRSAQCHGRARGRQKRGRKLCAVPLELCEQLGSAPSRSLPTPGLELTHGPDDASGAGPQRTRGGSRGWWRGPVARVVGGGRVGERRRTEAAATRRRTEEREWLSSSPPLSSRALPAAPAPPPPRHAAPHRAAPPPPRRLPPPWPPAAPRRPLVMLPARSRRQRRRGPPGRRGEPAEPAWRPTATLDRTWQSTKAVNAGQRRFGPQVTHLNRSWI</sequence>
<feature type="compositionally biased region" description="Polar residues" evidence="1">
    <location>
        <begin position="214"/>
        <end position="223"/>
    </location>
</feature>
<protein>
    <submittedName>
        <fullName evidence="2">Uncharacterized protein</fullName>
    </submittedName>
</protein>
<feature type="compositionally biased region" description="Basic residues" evidence="1">
    <location>
        <begin position="187"/>
        <end position="197"/>
    </location>
</feature>
<accession>A0A8T0MPW6</accession>
<evidence type="ECO:0000313" key="3">
    <source>
        <dbReference type="Proteomes" id="UP000823388"/>
    </source>
</evidence>
<evidence type="ECO:0000313" key="2">
    <source>
        <dbReference type="EMBL" id="KAG2538728.1"/>
    </source>
</evidence>
<name>A0A8T0MPW6_PANVG</name>
<organism evidence="2 3">
    <name type="scientific">Panicum virgatum</name>
    <name type="common">Blackwell switchgrass</name>
    <dbReference type="NCBI Taxonomy" id="38727"/>
    <lineage>
        <taxon>Eukaryota</taxon>
        <taxon>Viridiplantae</taxon>
        <taxon>Streptophyta</taxon>
        <taxon>Embryophyta</taxon>
        <taxon>Tracheophyta</taxon>
        <taxon>Spermatophyta</taxon>
        <taxon>Magnoliopsida</taxon>
        <taxon>Liliopsida</taxon>
        <taxon>Poales</taxon>
        <taxon>Poaceae</taxon>
        <taxon>PACMAD clade</taxon>
        <taxon>Panicoideae</taxon>
        <taxon>Panicodae</taxon>
        <taxon>Paniceae</taxon>
        <taxon>Panicinae</taxon>
        <taxon>Panicum</taxon>
        <taxon>Panicum sect. Hiantes</taxon>
    </lineage>
</organism>
<proteinExistence type="predicted"/>
<comment type="caution">
    <text evidence="2">The sequence shown here is derived from an EMBL/GenBank/DDBJ whole genome shotgun (WGS) entry which is preliminary data.</text>
</comment>